<dbReference type="InterPro" id="IPR012340">
    <property type="entry name" value="NA-bd_OB-fold"/>
</dbReference>
<protein>
    <recommendedName>
        <fullName evidence="4">CSD domain-containing protein</fullName>
    </recommendedName>
</protein>
<evidence type="ECO:0008006" key="4">
    <source>
        <dbReference type="Google" id="ProtNLM"/>
    </source>
</evidence>
<sequence length="63" mass="6897">MDQGKIHEWDAEPGEGSIKNDRGGPVLYFTVDDLMIDPDEIHPGDTVSFRIEGPGRAAMVNKA</sequence>
<keyword evidence="3" id="KW-1185">Reference proteome</keyword>
<reference evidence="2 3" key="1">
    <citation type="submission" date="2016-10" db="EMBL/GenBank/DDBJ databases">
        <title>Genome sequence of Streptomyces sp. MUSC 1.</title>
        <authorList>
            <person name="Lee L.-H."/>
            <person name="Ser H.-L."/>
            <person name="Law J.W.-F."/>
        </authorList>
    </citation>
    <scope>NUCLEOTIDE SEQUENCE [LARGE SCALE GENOMIC DNA]</scope>
    <source>
        <strain evidence="2 3">MUSC 1</strain>
    </source>
</reference>
<dbReference type="Proteomes" id="UP000179642">
    <property type="component" value="Unassembled WGS sequence"/>
</dbReference>
<comment type="caution">
    <text evidence="2">The sequence shown here is derived from an EMBL/GenBank/DDBJ whole genome shotgun (WGS) entry which is preliminary data.</text>
</comment>
<dbReference type="OrthoDB" id="4239556at2"/>
<name>A0A1S2PFX7_9ACTN</name>
<feature type="compositionally biased region" description="Basic and acidic residues" evidence="1">
    <location>
        <begin position="1"/>
        <end position="10"/>
    </location>
</feature>
<dbReference type="AlphaFoldDB" id="A0A1S2PFX7"/>
<accession>A0A1S2PFX7</accession>
<proteinExistence type="predicted"/>
<feature type="region of interest" description="Disordered" evidence="1">
    <location>
        <begin position="1"/>
        <end position="22"/>
    </location>
</feature>
<organism evidence="2 3">
    <name type="scientific">Streptomyces monashensis</name>
    <dbReference type="NCBI Taxonomy" id="1678012"/>
    <lineage>
        <taxon>Bacteria</taxon>
        <taxon>Bacillati</taxon>
        <taxon>Actinomycetota</taxon>
        <taxon>Actinomycetes</taxon>
        <taxon>Kitasatosporales</taxon>
        <taxon>Streptomycetaceae</taxon>
        <taxon>Streptomyces</taxon>
    </lineage>
</organism>
<dbReference type="EMBL" id="MLYO01000082">
    <property type="protein sequence ID" value="OIJ91874.1"/>
    <property type="molecule type" value="Genomic_DNA"/>
</dbReference>
<dbReference type="RefSeq" id="WP_071385813.1">
    <property type="nucleotide sequence ID" value="NZ_MLYO01000082.1"/>
</dbReference>
<gene>
    <name evidence="2" type="ORF">BIV23_39485</name>
</gene>
<evidence type="ECO:0000313" key="3">
    <source>
        <dbReference type="Proteomes" id="UP000179642"/>
    </source>
</evidence>
<dbReference type="Gene3D" id="2.40.50.140">
    <property type="entry name" value="Nucleic acid-binding proteins"/>
    <property type="match status" value="1"/>
</dbReference>
<evidence type="ECO:0000256" key="1">
    <source>
        <dbReference type="SAM" id="MobiDB-lite"/>
    </source>
</evidence>
<evidence type="ECO:0000313" key="2">
    <source>
        <dbReference type="EMBL" id="OIJ91874.1"/>
    </source>
</evidence>